<gene>
    <name evidence="1" type="ORF">HPB47_009347</name>
</gene>
<evidence type="ECO:0000313" key="1">
    <source>
        <dbReference type="EMBL" id="KAG0413515.1"/>
    </source>
</evidence>
<accession>A0AC60P259</accession>
<dbReference type="Proteomes" id="UP000805193">
    <property type="component" value="Unassembled WGS sequence"/>
</dbReference>
<sequence>MGSDHLPIQIELAAERNPDARRQSEFIKWDKFRQAFSYLANDGELGFRIMEAPRNLHLLNLWASRLQAQQQYRKNKKDWRFRIKFSEATAKAKRYTNQLKRSRWRKHCDGFNTKGGPTKMWWTFRAFTGDKKAKCTAQNLALKLGITERKLAEIASDQFFPQSQNLKDIPTDRPEYHDKMDMDAPFNMGELLEALHAAKNFTPGPGHITVAALRNLPEVGIKRAVTSAHQRSTRATGRIPAGGKYSTVIPIPKAGKPTDSIQNLRPIFLTFHLCKITERRILARITWQQEYKKQADGEEPAFP</sequence>
<proteinExistence type="predicted"/>
<reference evidence="1 2" key="1">
    <citation type="journal article" date="2020" name="Cell">
        <title>Large-Scale Comparative Analyses of Tick Genomes Elucidate Their Genetic Diversity and Vector Capacities.</title>
        <authorList>
            <consortium name="Tick Genome and Microbiome Consortium (TIGMIC)"/>
            <person name="Jia N."/>
            <person name="Wang J."/>
            <person name="Shi W."/>
            <person name="Du L."/>
            <person name="Sun Y."/>
            <person name="Zhan W."/>
            <person name="Jiang J.F."/>
            <person name="Wang Q."/>
            <person name="Zhang B."/>
            <person name="Ji P."/>
            <person name="Bell-Sakyi L."/>
            <person name="Cui X.M."/>
            <person name="Yuan T.T."/>
            <person name="Jiang B.G."/>
            <person name="Yang W.F."/>
            <person name="Lam T.T."/>
            <person name="Chang Q.C."/>
            <person name="Ding S.J."/>
            <person name="Wang X.J."/>
            <person name="Zhu J.G."/>
            <person name="Ruan X.D."/>
            <person name="Zhao L."/>
            <person name="Wei J.T."/>
            <person name="Ye R.Z."/>
            <person name="Que T.C."/>
            <person name="Du C.H."/>
            <person name="Zhou Y.H."/>
            <person name="Cheng J.X."/>
            <person name="Dai P.F."/>
            <person name="Guo W.B."/>
            <person name="Han X.H."/>
            <person name="Huang E.J."/>
            <person name="Li L.F."/>
            <person name="Wei W."/>
            <person name="Gao Y.C."/>
            <person name="Liu J.Z."/>
            <person name="Shao H.Z."/>
            <person name="Wang X."/>
            <person name="Wang C.C."/>
            <person name="Yang T.C."/>
            <person name="Huo Q.B."/>
            <person name="Li W."/>
            <person name="Chen H.Y."/>
            <person name="Chen S.E."/>
            <person name="Zhou L.G."/>
            <person name="Ni X.B."/>
            <person name="Tian J.H."/>
            <person name="Sheng Y."/>
            <person name="Liu T."/>
            <person name="Pan Y.S."/>
            <person name="Xia L.Y."/>
            <person name="Li J."/>
            <person name="Zhao F."/>
            <person name="Cao W.C."/>
        </authorList>
    </citation>
    <scope>NUCLEOTIDE SEQUENCE [LARGE SCALE GENOMIC DNA]</scope>
    <source>
        <strain evidence="1">Iper-2018</strain>
    </source>
</reference>
<protein>
    <submittedName>
        <fullName evidence="1">Uncharacterized protein</fullName>
    </submittedName>
</protein>
<evidence type="ECO:0000313" key="2">
    <source>
        <dbReference type="Proteomes" id="UP000805193"/>
    </source>
</evidence>
<comment type="caution">
    <text evidence="1">The sequence shown here is derived from an EMBL/GenBank/DDBJ whole genome shotgun (WGS) entry which is preliminary data.</text>
</comment>
<keyword evidence="2" id="KW-1185">Reference proteome</keyword>
<organism evidence="1 2">
    <name type="scientific">Ixodes persulcatus</name>
    <name type="common">Taiga tick</name>
    <dbReference type="NCBI Taxonomy" id="34615"/>
    <lineage>
        <taxon>Eukaryota</taxon>
        <taxon>Metazoa</taxon>
        <taxon>Ecdysozoa</taxon>
        <taxon>Arthropoda</taxon>
        <taxon>Chelicerata</taxon>
        <taxon>Arachnida</taxon>
        <taxon>Acari</taxon>
        <taxon>Parasitiformes</taxon>
        <taxon>Ixodida</taxon>
        <taxon>Ixodoidea</taxon>
        <taxon>Ixodidae</taxon>
        <taxon>Ixodinae</taxon>
        <taxon>Ixodes</taxon>
    </lineage>
</organism>
<name>A0AC60P259_IXOPE</name>
<dbReference type="EMBL" id="JABSTQ010011252">
    <property type="protein sequence ID" value="KAG0413515.1"/>
    <property type="molecule type" value="Genomic_DNA"/>
</dbReference>